<dbReference type="PROSITE" id="PS51043">
    <property type="entry name" value="DDHD"/>
    <property type="match status" value="1"/>
</dbReference>
<dbReference type="PANTHER" id="PTHR23509">
    <property type="entry name" value="PA-PL1 PHOSPHOLIPASE FAMILY"/>
    <property type="match status" value="1"/>
</dbReference>
<feature type="region of interest" description="Disordered" evidence="1">
    <location>
        <begin position="187"/>
        <end position="247"/>
    </location>
</feature>
<dbReference type="PANTHER" id="PTHR23509:SF6">
    <property type="entry name" value="PHOSPHOLIPASE C1020.13C-RELATED"/>
    <property type="match status" value="1"/>
</dbReference>
<feature type="region of interest" description="Disordered" evidence="1">
    <location>
        <begin position="48"/>
        <end position="68"/>
    </location>
</feature>
<dbReference type="InterPro" id="IPR029058">
    <property type="entry name" value="AB_hydrolase_fold"/>
</dbReference>
<feature type="region of interest" description="Disordered" evidence="1">
    <location>
        <begin position="125"/>
        <end position="159"/>
    </location>
</feature>
<dbReference type="SMART" id="SM01127">
    <property type="entry name" value="DDHD"/>
    <property type="match status" value="1"/>
</dbReference>
<proteinExistence type="predicted"/>
<dbReference type="GO" id="GO:0005737">
    <property type="term" value="C:cytoplasm"/>
    <property type="evidence" value="ECO:0007669"/>
    <property type="project" value="TreeGrafter"/>
</dbReference>
<dbReference type="InterPro" id="IPR058055">
    <property type="entry name" value="PA-PLA1"/>
</dbReference>
<evidence type="ECO:0000259" key="2">
    <source>
        <dbReference type="PROSITE" id="PS51043"/>
    </source>
</evidence>
<accession>A0A232LUJ2</accession>
<feature type="compositionally biased region" description="Low complexity" evidence="1">
    <location>
        <begin position="48"/>
        <end position="61"/>
    </location>
</feature>
<keyword evidence="4" id="KW-1185">Reference proteome</keyword>
<evidence type="ECO:0000313" key="4">
    <source>
        <dbReference type="Proteomes" id="UP000243515"/>
    </source>
</evidence>
<comment type="caution">
    <text evidence="3">The sequence shown here is derived from an EMBL/GenBank/DDBJ whole genome shotgun (WGS) entry which is preliminary data.</text>
</comment>
<feature type="compositionally biased region" description="Basic and acidic residues" evidence="1">
    <location>
        <begin position="210"/>
        <end position="231"/>
    </location>
</feature>
<protein>
    <recommendedName>
        <fullName evidence="2">DDHD domain-containing protein</fullName>
    </recommendedName>
</protein>
<dbReference type="Pfam" id="PF02862">
    <property type="entry name" value="DDHD"/>
    <property type="match status" value="2"/>
</dbReference>
<feature type="compositionally biased region" description="Polar residues" evidence="1">
    <location>
        <begin position="262"/>
        <end position="279"/>
    </location>
</feature>
<dbReference type="GO" id="GO:0046872">
    <property type="term" value="F:metal ion binding"/>
    <property type="evidence" value="ECO:0007669"/>
    <property type="project" value="InterPro"/>
</dbReference>
<feature type="domain" description="DDHD" evidence="2">
    <location>
        <begin position="751"/>
        <end position="952"/>
    </location>
</feature>
<sequence>MSAPVHTYGSTCLRFTKTDDFSALKSSSTPPKVQAQFFYTSSLPIDDPLTPLPPLSGGSSSAQTKSTLPFSARDNVALEESWKALRELKEAKRPRITDPQYLSSLGRAIQSPLRDHELEIPGEQSSIGSERLTQHQSNVDQRPAQPNALQENTSDEISNLIDRASTTLVEGSPRRFESGNEISDSIEYAIPRQYKRQGSPFGRKSKTAKRKGDSSPRNDESNVEIRNHSVKEVLPSETRVKSSSFLRSPLASHSELSLVENSTDPFNVGENAQKTQTTPKLELPPARQSELRPGSHGSSNATDATAGETRGNFPRHKITVGVSRLHLVELPNLKMKPIYWSPLHDISDVLRATWFYKNTMLPVDPILANKLENGYLYMRPWMETWQDELNSCVENGAEAEMKIVHRLWQNEDQKVSNGRGTADGLMRDNSEHMDGVERLEDYLETLTFQQNLAAGSAGTQSEVNPFRNSSVIYVDAINAQILRPSLLPSVSRGRRPLSSIRKGRQIGIPVIRGFSRQIWDKLHPSKQTHSDMRHYIMRPQTRDANVERGEQICYACAIEESRPSPSDLVLTIHGIGQKLSERVESFHFTHAINGFRRSVNMELNNEDIWPHIRPDHGGIMVLPVNWRSTVSLADADIDSLNLEDPTANHYSLKDITPTTIPAVRTLVSDVMLDIPYYLSHHKQKMVQAVVKEANRIYRLWCKNNPGFHQNGRVHLVAHSLGSVMALDILSHQPTRLPEIDFSTTKVHDDIFEFDTKNTFFCGSPAALFLLLNKANLLPRRGRDKPGQEGEDRQPGVAGTAGTYGCLAVDNLYNVMHTTDPIAYRVNPTVDCDLAESLKPTSIPMSTSSFLRSVGSVFRWSSSYANASATPLLPRPGTIGKLPSNVELETRDFTREEIAEKRMLLLNDNGQIDFYISGGGGPLNIQYLNMLSAHSSYWTLPEFIRFIVIEIARRQDKNSVLLALRAEKKKGWKLS</sequence>
<reference evidence="3 4" key="1">
    <citation type="journal article" date="2015" name="Environ. Microbiol.">
        <title>Metagenome sequence of Elaphomyces granulatus from sporocarp tissue reveals Ascomycota ectomycorrhizal fingerprints of genome expansion and a Proteobacteria-rich microbiome.</title>
        <authorList>
            <person name="Quandt C.A."/>
            <person name="Kohler A."/>
            <person name="Hesse C.N."/>
            <person name="Sharpton T.J."/>
            <person name="Martin F."/>
            <person name="Spatafora J.W."/>
        </authorList>
    </citation>
    <scope>NUCLEOTIDE SEQUENCE [LARGE SCALE GENOMIC DNA]</scope>
    <source>
        <strain evidence="3 4">OSC145934</strain>
    </source>
</reference>
<gene>
    <name evidence="3" type="ORF">Egran_04450</name>
</gene>
<evidence type="ECO:0000256" key="1">
    <source>
        <dbReference type="SAM" id="MobiDB-lite"/>
    </source>
</evidence>
<dbReference type="Proteomes" id="UP000243515">
    <property type="component" value="Unassembled WGS sequence"/>
</dbReference>
<dbReference type="SUPFAM" id="SSF53474">
    <property type="entry name" value="alpha/beta-Hydrolases"/>
    <property type="match status" value="2"/>
</dbReference>
<feature type="compositionally biased region" description="Polar residues" evidence="1">
    <location>
        <begin position="147"/>
        <end position="157"/>
    </location>
</feature>
<evidence type="ECO:0000313" key="3">
    <source>
        <dbReference type="EMBL" id="OXV07786.1"/>
    </source>
</evidence>
<dbReference type="EMBL" id="NPHW01004558">
    <property type="protein sequence ID" value="OXV07786.1"/>
    <property type="molecule type" value="Genomic_DNA"/>
</dbReference>
<dbReference type="InterPro" id="IPR004177">
    <property type="entry name" value="DDHD_dom"/>
</dbReference>
<name>A0A232LUJ2_9EURO</name>
<dbReference type="OrthoDB" id="69269at2759"/>
<feature type="region of interest" description="Disordered" evidence="1">
    <location>
        <begin position="262"/>
        <end position="315"/>
    </location>
</feature>
<dbReference type="AlphaFoldDB" id="A0A232LUJ2"/>
<organism evidence="3 4">
    <name type="scientific">Elaphomyces granulatus</name>
    <dbReference type="NCBI Taxonomy" id="519963"/>
    <lineage>
        <taxon>Eukaryota</taxon>
        <taxon>Fungi</taxon>
        <taxon>Dikarya</taxon>
        <taxon>Ascomycota</taxon>
        <taxon>Pezizomycotina</taxon>
        <taxon>Eurotiomycetes</taxon>
        <taxon>Eurotiomycetidae</taxon>
        <taxon>Eurotiales</taxon>
        <taxon>Elaphomycetaceae</taxon>
        <taxon>Elaphomyces</taxon>
    </lineage>
</organism>
<dbReference type="GO" id="GO:0004620">
    <property type="term" value="F:phospholipase activity"/>
    <property type="evidence" value="ECO:0007669"/>
    <property type="project" value="TreeGrafter"/>
</dbReference>